<dbReference type="InterPro" id="IPR006612">
    <property type="entry name" value="THAP_Znf"/>
</dbReference>
<evidence type="ECO:0000256" key="5">
    <source>
        <dbReference type="ARBA" id="ARBA00023015"/>
    </source>
</evidence>
<evidence type="ECO:0000256" key="7">
    <source>
        <dbReference type="ARBA" id="ARBA00023163"/>
    </source>
</evidence>
<dbReference type="Pfam" id="PF16421">
    <property type="entry name" value="E2F_CC-MB"/>
    <property type="match status" value="1"/>
</dbReference>
<dbReference type="SMART" id="SM00980">
    <property type="entry name" value="THAP"/>
    <property type="match status" value="1"/>
</dbReference>
<feature type="compositionally biased region" description="Acidic residues" evidence="10">
    <location>
        <begin position="96"/>
        <end position="116"/>
    </location>
</feature>
<feature type="compositionally biased region" description="Pro residues" evidence="10">
    <location>
        <begin position="144"/>
        <end position="167"/>
    </location>
</feature>
<dbReference type="GO" id="GO:0000978">
    <property type="term" value="F:RNA polymerase II cis-regulatory region sequence-specific DNA binding"/>
    <property type="evidence" value="ECO:0007669"/>
    <property type="project" value="InterPro"/>
</dbReference>
<feature type="compositionally biased region" description="Polar residues" evidence="10">
    <location>
        <begin position="169"/>
        <end position="191"/>
    </location>
</feature>
<dbReference type="Gene3D" id="6.10.250.540">
    <property type="match status" value="1"/>
</dbReference>
<dbReference type="InterPro" id="IPR032198">
    <property type="entry name" value="E2F_CC-MB"/>
</dbReference>
<dbReference type="GO" id="GO:0046983">
    <property type="term" value="F:protein dimerization activity"/>
    <property type="evidence" value="ECO:0007669"/>
    <property type="project" value="InterPro"/>
</dbReference>
<dbReference type="Pfam" id="PF05485">
    <property type="entry name" value="THAP"/>
    <property type="match status" value="1"/>
</dbReference>
<evidence type="ECO:0000313" key="13">
    <source>
        <dbReference type="Proteomes" id="UP000424527"/>
    </source>
</evidence>
<feature type="region of interest" description="Disordered" evidence="10">
    <location>
        <begin position="92"/>
        <end position="116"/>
    </location>
</feature>
<evidence type="ECO:0000256" key="6">
    <source>
        <dbReference type="ARBA" id="ARBA00023125"/>
    </source>
</evidence>
<sequence>MVKCVVSGCPNREVRIFNRAPRRFFSFPKDPARVKVWLAALRETDKQSWTEQHLICEDHFLPEDITADGVNRDAIPIMPPCLDGSLSMISSWGAESSDEEEQWAAGGGDDEEEEDTYEGVCAGFSNVVARVWDPPEPELHAPESPAPELPAPELPAPELPAPEPPAVDPSQQDSSPWKTSGTKTTSDGLQQRTDENWTETDTKKEVSMRALVKRFLEMMLTAPGGLLDVRQVVASLQTRRRRLNDVTNVLRGINLIDKPAAHLFTWTGESQISSFLWKNEQMFQRELDNMKLVEDTLDGLIKSCAQQLFDVTDDEENAAFAYVTHEDFSRLTVLQEQTLFVVKAPEETRLKVPAPKRDNIQIHLKAGKPITVLSCDVGMDTTGETSDCFLMLEESRIKTATLHTESSRRQSAV</sequence>
<gene>
    <name evidence="12" type="ORF">D5F01_LYC14526</name>
</gene>
<keyword evidence="2" id="KW-0479">Metal-binding</keyword>
<dbReference type="PANTHER" id="PTHR12081:SF19">
    <property type="entry name" value="TRANSCRIPTION FACTOR E2F6"/>
    <property type="match status" value="1"/>
</dbReference>
<evidence type="ECO:0000256" key="2">
    <source>
        <dbReference type="ARBA" id="ARBA00022723"/>
    </source>
</evidence>
<accession>A0A6G0I5X2</accession>
<dbReference type="Proteomes" id="UP000424527">
    <property type="component" value="Unassembled WGS sequence"/>
</dbReference>
<dbReference type="SUPFAM" id="SSF144074">
    <property type="entry name" value="E2F-DP heterodimerization region"/>
    <property type="match status" value="1"/>
</dbReference>
<keyword evidence="3 8" id="KW-0863">Zinc-finger</keyword>
<evidence type="ECO:0000256" key="1">
    <source>
        <dbReference type="ARBA" id="ARBA00010940"/>
    </source>
</evidence>
<evidence type="ECO:0000259" key="11">
    <source>
        <dbReference type="PROSITE" id="PS50950"/>
    </source>
</evidence>
<keyword evidence="9" id="KW-0539">Nucleus</keyword>
<dbReference type="EMBL" id="REGW02000014">
    <property type="protein sequence ID" value="KAE8286586.1"/>
    <property type="molecule type" value="Genomic_DNA"/>
</dbReference>
<evidence type="ECO:0000313" key="12">
    <source>
        <dbReference type="EMBL" id="KAE8286586.1"/>
    </source>
</evidence>
<dbReference type="InterPro" id="IPR036390">
    <property type="entry name" value="WH_DNA-bd_sf"/>
</dbReference>
<dbReference type="GO" id="GO:0000981">
    <property type="term" value="F:DNA-binding transcription factor activity, RNA polymerase II-specific"/>
    <property type="evidence" value="ECO:0007669"/>
    <property type="project" value="TreeGrafter"/>
</dbReference>
<dbReference type="SUPFAM" id="SSF57716">
    <property type="entry name" value="Glucocorticoid receptor-like (DNA-binding domain)"/>
    <property type="match status" value="1"/>
</dbReference>
<keyword evidence="5 9" id="KW-0805">Transcription regulation</keyword>
<comment type="similarity">
    <text evidence="1 9">Belongs to the E2F/DP family.</text>
</comment>
<keyword evidence="13" id="KW-1185">Reference proteome</keyword>
<dbReference type="PROSITE" id="PS50950">
    <property type="entry name" value="ZF_THAP"/>
    <property type="match status" value="1"/>
</dbReference>
<dbReference type="Gene3D" id="1.10.10.10">
    <property type="entry name" value="Winged helix-like DNA-binding domain superfamily/Winged helix DNA-binding domain"/>
    <property type="match status" value="1"/>
</dbReference>
<feature type="domain" description="THAP-type" evidence="11">
    <location>
        <begin position="1"/>
        <end position="79"/>
    </location>
</feature>
<dbReference type="SMART" id="SM01372">
    <property type="entry name" value="E2F_TDP"/>
    <property type="match status" value="1"/>
</dbReference>
<dbReference type="InterPro" id="IPR015633">
    <property type="entry name" value="E2F"/>
</dbReference>
<dbReference type="SUPFAM" id="SSF46785">
    <property type="entry name" value="Winged helix' DNA-binding domain"/>
    <property type="match status" value="1"/>
</dbReference>
<keyword evidence="4" id="KW-0862">Zinc</keyword>
<evidence type="ECO:0000256" key="4">
    <source>
        <dbReference type="ARBA" id="ARBA00022833"/>
    </source>
</evidence>
<dbReference type="InterPro" id="IPR036388">
    <property type="entry name" value="WH-like_DNA-bd_sf"/>
</dbReference>
<dbReference type="AlphaFoldDB" id="A0A6G0I5X2"/>
<dbReference type="GO" id="GO:0090575">
    <property type="term" value="C:RNA polymerase II transcription regulator complex"/>
    <property type="evidence" value="ECO:0007669"/>
    <property type="project" value="TreeGrafter"/>
</dbReference>
<reference evidence="12 13" key="1">
    <citation type="submission" date="2019-07" db="EMBL/GenBank/DDBJ databases">
        <title>Chromosome genome assembly for large yellow croaker.</title>
        <authorList>
            <person name="Xiao S."/>
        </authorList>
    </citation>
    <scope>NUCLEOTIDE SEQUENCE [LARGE SCALE GENOMIC DNA]</scope>
    <source>
        <strain evidence="12">JMULYC20181020</strain>
        <tissue evidence="12">Muscle</tissue>
    </source>
</reference>
<dbReference type="InterPro" id="IPR037241">
    <property type="entry name" value="E2F-DP_heterodim"/>
</dbReference>
<dbReference type="SMART" id="SM00692">
    <property type="entry name" value="DM3"/>
    <property type="match status" value="1"/>
</dbReference>
<dbReference type="InterPro" id="IPR003316">
    <property type="entry name" value="E2F_WHTH_DNA-bd_dom"/>
</dbReference>
<dbReference type="GO" id="GO:0008270">
    <property type="term" value="F:zinc ion binding"/>
    <property type="evidence" value="ECO:0007669"/>
    <property type="project" value="UniProtKB-KW"/>
</dbReference>
<name>A0A6G0I5X2_LARCR</name>
<dbReference type="PANTHER" id="PTHR12081">
    <property type="entry name" value="TRANSCRIPTION FACTOR E2F"/>
    <property type="match status" value="1"/>
</dbReference>
<keyword evidence="6 8" id="KW-0238">DNA-binding</keyword>
<evidence type="ECO:0000256" key="8">
    <source>
        <dbReference type="PROSITE-ProRule" id="PRU00309"/>
    </source>
</evidence>
<evidence type="ECO:0000256" key="10">
    <source>
        <dbReference type="SAM" id="MobiDB-lite"/>
    </source>
</evidence>
<feature type="region of interest" description="Disordered" evidence="10">
    <location>
        <begin position="134"/>
        <end position="203"/>
    </location>
</feature>
<dbReference type="CDD" id="cd14660">
    <property type="entry name" value="E2F_DD"/>
    <property type="match status" value="1"/>
</dbReference>
<organism evidence="12 13">
    <name type="scientific">Larimichthys crocea</name>
    <name type="common">Large yellow croaker</name>
    <name type="synonym">Pseudosciaena crocea</name>
    <dbReference type="NCBI Taxonomy" id="215358"/>
    <lineage>
        <taxon>Eukaryota</taxon>
        <taxon>Metazoa</taxon>
        <taxon>Chordata</taxon>
        <taxon>Craniata</taxon>
        <taxon>Vertebrata</taxon>
        <taxon>Euteleostomi</taxon>
        <taxon>Actinopterygii</taxon>
        <taxon>Neopterygii</taxon>
        <taxon>Teleostei</taxon>
        <taxon>Neoteleostei</taxon>
        <taxon>Acanthomorphata</taxon>
        <taxon>Eupercaria</taxon>
        <taxon>Sciaenidae</taxon>
        <taxon>Larimichthys</taxon>
    </lineage>
</organism>
<evidence type="ECO:0000256" key="9">
    <source>
        <dbReference type="RuleBase" id="RU003796"/>
    </source>
</evidence>
<protein>
    <submittedName>
        <fullName evidence="12">Transcription factor E2F6</fullName>
    </submittedName>
</protein>
<dbReference type="Pfam" id="PF02319">
    <property type="entry name" value="WHD_E2F_TDP"/>
    <property type="match status" value="1"/>
</dbReference>
<keyword evidence="7 9" id="KW-0804">Transcription</keyword>
<proteinExistence type="inferred from homology"/>
<comment type="caution">
    <text evidence="12">The sequence shown here is derived from an EMBL/GenBank/DDBJ whole genome shotgun (WGS) entry which is preliminary data.</text>
</comment>
<evidence type="ECO:0000256" key="3">
    <source>
        <dbReference type="ARBA" id="ARBA00022771"/>
    </source>
</evidence>
<comment type="subcellular location">
    <subcellularLocation>
        <location evidence="9">Nucleus</location>
    </subcellularLocation>
</comment>
<feature type="compositionally biased region" description="Basic and acidic residues" evidence="10">
    <location>
        <begin position="192"/>
        <end position="203"/>
    </location>
</feature>